<evidence type="ECO:0000313" key="2">
    <source>
        <dbReference type="EMBL" id="RPB13811.1"/>
    </source>
</evidence>
<name>A0A3N4KZP5_9PEZI</name>
<proteinExistence type="predicted"/>
<reference evidence="2 3" key="1">
    <citation type="journal article" date="2018" name="Nat. Ecol. Evol.">
        <title>Pezizomycetes genomes reveal the molecular basis of ectomycorrhizal truffle lifestyle.</title>
        <authorList>
            <person name="Murat C."/>
            <person name="Payen T."/>
            <person name="Noel B."/>
            <person name="Kuo A."/>
            <person name="Morin E."/>
            <person name="Chen J."/>
            <person name="Kohler A."/>
            <person name="Krizsan K."/>
            <person name="Balestrini R."/>
            <person name="Da Silva C."/>
            <person name="Montanini B."/>
            <person name="Hainaut M."/>
            <person name="Levati E."/>
            <person name="Barry K.W."/>
            <person name="Belfiori B."/>
            <person name="Cichocki N."/>
            <person name="Clum A."/>
            <person name="Dockter R.B."/>
            <person name="Fauchery L."/>
            <person name="Guy J."/>
            <person name="Iotti M."/>
            <person name="Le Tacon F."/>
            <person name="Lindquist E.A."/>
            <person name="Lipzen A."/>
            <person name="Malagnac F."/>
            <person name="Mello A."/>
            <person name="Molinier V."/>
            <person name="Miyauchi S."/>
            <person name="Poulain J."/>
            <person name="Riccioni C."/>
            <person name="Rubini A."/>
            <person name="Sitrit Y."/>
            <person name="Splivallo R."/>
            <person name="Traeger S."/>
            <person name="Wang M."/>
            <person name="Zifcakova L."/>
            <person name="Wipf D."/>
            <person name="Zambonelli A."/>
            <person name="Paolocci F."/>
            <person name="Nowrousian M."/>
            <person name="Ottonello S."/>
            <person name="Baldrian P."/>
            <person name="Spatafora J.W."/>
            <person name="Henrissat B."/>
            <person name="Nagy L.G."/>
            <person name="Aury J.M."/>
            <person name="Wincker P."/>
            <person name="Grigoriev I.V."/>
            <person name="Bonfante P."/>
            <person name="Martin F.M."/>
        </authorList>
    </citation>
    <scope>NUCLEOTIDE SEQUENCE [LARGE SCALE GENOMIC DNA]</scope>
    <source>
        <strain evidence="2 3">CCBAS932</strain>
    </source>
</reference>
<dbReference type="AlphaFoldDB" id="A0A3N4KZP5"/>
<dbReference type="EMBL" id="ML119121">
    <property type="protein sequence ID" value="RPB13811.1"/>
    <property type="molecule type" value="Genomic_DNA"/>
</dbReference>
<dbReference type="STRING" id="1392247.A0A3N4KZP5"/>
<accession>A0A3N4KZP5</accession>
<dbReference type="InParanoid" id="A0A3N4KZP5"/>
<keyword evidence="3" id="KW-1185">Reference proteome</keyword>
<sequence length="277" mass="31183">MGSNIKKITSLACLSIEDKDAFAAALYRPPNTIWGEHTTDPGLTELGMTDTTHGFNEKKKIALLPDHLLQKQKGLKKLMSRTHPKRYCKLHETLHTYIISSILHKVRREVTGPQFNIFVPLQHPVAESLVTSLKQINAYWTTPSDYLKIFPVIKAPLESGPVFFQENKCDACILVAISGNKEVLEALRTSSFSKRRTGGRLIEWLDRWLFSLGGEVLCEASERSERNAHILRGLKCGLIQKQTAEDKVMGLGDTADTEAEQLPDDYGSLENWEAYED</sequence>
<gene>
    <name evidence="2" type="ORF">P167DRAFT_544440</name>
</gene>
<evidence type="ECO:0000256" key="1">
    <source>
        <dbReference type="SAM" id="MobiDB-lite"/>
    </source>
</evidence>
<feature type="region of interest" description="Disordered" evidence="1">
    <location>
        <begin position="252"/>
        <end position="277"/>
    </location>
</feature>
<evidence type="ECO:0000313" key="3">
    <source>
        <dbReference type="Proteomes" id="UP000277580"/>
    </source>
</evidence>
<protein>
    <submittedName>
        <fullName evidence="2">Uncharacterized protein</fullName>
    </submittedName>
</protein>
<dbReference type="Proteomes" id="UP000277580">
    <property type="component" value="Unassembled WGS sequence"/>
</dbReference>
<organism evidence="2 3">
    <name type="scientific">Morchella conica CCBAS932</name>
    <dbReference type="NCBI Taxonomy" id="1392247"/>
    <lineage>
        <taxon>Eukaryota</taxon>
        <taxon>Fungi</taxon>
        <taxon>Dikarya</taxon>
        <taxon>Ascomycota</taxon>
        <taxon>Pezizomycotina</taxon>
        <taxon>Pezizomycetes</taxon>
        <taxon>Pezizales</taxon>
        <taxon>Morchellaceae</taxon>
        <taxon>Morchella</taxon>
    </lineage>
</organism>
<dbReference type="OrthoDB" id="3786931at2759"/>